<organism evidence="2">
    <name type="scientific">viral metagenome</name>
    <dbReference type="NCBI Taxonomy" id="1070528"/>
    <lineage>
        <taxon>unclassified sequences</taxon>
        <taxon>metagenomes</taxon>
        <taxon>organismal metagenomes</taxon>
    </lineage>
</organism>
<keyword evidence="1" id="KW-0812">Transmembrane</keyword>
<feature type="transmembrane region" description="Helical" evidence="1">
    <location>
        <begin position="322"/>
        <end position="342"/>
    </location>
</feature>
<sequence>MTELLFGFKDLLNASNPNTPILNLSSLILTDNFVRKFNPKRYNFYVKFVNGLSDPANLYKFLYTTKDSKVYNLDMQAKLENINKSLKNLSDDDRGKVISNLKLALKPLNDSMDDKYNELFEILKTKKTVGGVKEAKGDNGDIDNSDDSSYYIKKQPMPMNLLLSDINNAAPMLGNVPPTNIDEIIKKSSNSDATADKSLKTSINIPKIKGIYEKYKDIYKYSPDRLEITLVDRIIFIITIYIIRLIALALIYWGLNSNLINNFKTAYLYYSAIYILFFIFITALVNVMYYYPIFELFSNISLNNMPNILFYFYIHFNGPYRLILHISLILILLVIPFVLELDKKTEDQTDMNISFDFNQKEKILNSVSNFSFGIFALTSIIAFKF</sequence>
<feature type="transmembrane region" description="Helical" evidence="1">
    <location>
        <begin position="363"/>
        <end position="383"/>
    </location>
</feature>
<protein>
    <submittedName>
        <fullName evidence="2">Uncharacterized protein</fullName>
    </submittedName>
</protein>
<evidence type="ECO:0000256" key="1">
    <source>
        <dbReference type="SAM" id="Phobius"/>
    </source>
</evidence>
<feature type="transmembrane region" description="Helical" evidence="1">
    <location>
        <begin position="267"/>
        <end position="289"/>
    </location>
</feature>
<feature type="transmembrane region" description="Helical" evidence="1">
    <location>
        <begin position="234"/>
        <end position="255"/>
    </location>
</feature>
<evidence type="ECO:0000313" key="2">
    <source>
        <dbReference type="EMBL" id="QHT30563.1"/>
    </source>
</evidence>
<proteinExistence type="predicted"/>
<reference evidence="2" key="1">
    <citation type="journal article" date="2020" name="Nature">
        <title>Giant virus diversity and host interactions through global metagenomics.</title>
        <authorList>
            <person name="Schulz F."/>
            <person name="Roux S."/>
            <person name="Paez-Espino D."/>
            <person name="Jungbluth S."/>
            <person name="Walsh D.A."/>
            <person name="Denef V.J."/>
            <person name="McMahon K.D."/>
            <person name="Konstantinidis K.T."/>
            <person name="Eloe-Fadrosh E.A."/>
            <person name="Kyrpides N.C."/>
            <person name="Woyke T."/>
        </authorList>
    </citation>
    <scope>NUCLEOTIDE SEQUENCE</scope>
    <source>
        <strain evidence="2">GVMAG-M-3300009151-35</strain>
    </source>
</reference>
<name>A0A6C0EPX9_9ZZZZ</name>
<keyword evidence="1" id="KW-0472">Membrane</keyword>
<dbReference type="AlphaFoldDB" id="A0A6C0EPX9"/>
<accession>A0A6C0EPX9</accession>
<keyword evidence="1" id="KW-1133">Transmembrane helix</keyword>
<dbReference type="EMBL" id="MN738902">
    <property type="protein sequence ID" value="QHT30563.1"/>
    <property type="molecule type" value="Genomic_DNA"/>
</dbReference>